<dbReference type="KEGG" id="arac:E0W69_000690"/>
<dbReference type="PROSITE" id="PS51365">
    <property type="entry name" value="RENAL_DIPEPTIDASE_2"/>
    <property type="match status" value="1"/>
</dbReference>
<name>A0A5P2GGK1_9BACT</name>
<dbReference type="AlphaFoldDB" id="A0A5P2GGK1"/>
<dbReference type="PANTHER" id="PTHR10443:SF12">
    <property type="entry name" value="DIPEPTIDASE"/>
    <property type="match status" value="1"/>
</dbReference>
<protein>
    <submittedName>
        <fullName evidence="1">Peptidase M19</fullName>
    </submittedName>
</protein>
<dbReference type="EMBL" id="CP044016">
    <property type="protein sequence ID" value="QES90881.1"/>
    <property type="molecule type" value="Genomic_DNA"/>
</dbReference>
<gene>
    <name evidence="1" type="ORF">E0W69_000690</name>
</gene>
<evidence type="ECO:0000313" key="2">
    <source>
        <dbReference type="Proteomes" id="UP000292424"/>
    </source>
</evidence>
<dbReference type="Gene3D" id="3.20.20.140">
    <property type="entry name" value="Metal-dependent hydrolases"/>
    <property type="match status" value="1"/>
</dbReference>
<dbReference type="Pfam" id="PF01244">
    <property type="entry name" value="Peptidase_M19"/>
    <property type="match status" value="1"/>
</dbReference>
<sequence length="373" mass="41538">MFQSSTFIKRRRFLKSIGMASSALFLNPLLGWTTETQEDKVKRIVAKTIGIDTHNHMDLPFDMNEFKNKNYELAAELQDSGLTAIGMTFCVDRPQLTKEGEAFDRFILELDEMDDLLHANNISRALSYGDIKKARKENKQVVIQSVEGAHFTEGKIERIKIAYDLGLRQLGLMHDGQSTPPIGDIYTDKPQYGGLTQLGIDIIKECNRIGILLDLAHCNNDAINKAIEVSSKPMVISHTGLNTRLGKNERLAKMMFPRLISPEQARLFAKAGGVIGVWTHLADTPLEFAENVKAMVGTIGVDHVCIGTDTTMAPSADNNNRFQNKTNQSWKGEKIGFYYTVVDALLQSGFSESDINKIGGGNFFRVFENATNV</sequence>
<organism evidence="1 2">
    <name type="scientific">Rhizosphaericola mali</name>
    <dbReference type="NCBI Taxonomy" id="2545455"/>
    <lineage>
        <taxon>Bacteria</taxon>
        <taxon>Pseudomonadati</taxon>
        <taxon>Bacteroidota</taxon>
        <taxon>Chitinophagia</taxon>
        <taxon>Chitinophagales</taxon>
        <taxon>Chitinophagaceae</taxon>
        <taxon>Rhizosphaericola</taxon>
    </lineage>
</organism>
<dbReference type="GO" id="GO:0006508">
    <property type="term" value="P:proteolysis"/>
    <property type="evidence" value="ECO:0007669"/>
    <property type="project" value="InterPro"/>
</dbReference>
<dbReference type="GO" id="GO:0070573">
    <property type="term" value="F:metallodipeptidase activity"/>
    <property type="evidence" value="ECO:0007669"/>
    <property type="project" value="InterPro"/>
</dbReference>
<dbReference type="Proteomes" id="UP000292424">
    <property type="component" value="Chromosome"/>
</dbReference>
<accession>A0A5P2GGK1</accession>
<proteinExistence type="predicted"/>
<evidence type="ECO:0000313" key="1">
    <source>
        <dbReference type="EMBL" id="QES90881.1"/>
    </source>
</evidence>
<dbReference type="PANTHER" id="PTHR10443">
    <property type="entry name" value="MICROSOMAL DIPEPTIDASE"/>
    <property type="match status" value="1"/>
</dbReference>
<dbReference type="InterPro" id="IPR008257">
    <property type="entry name" value="Pept_M19"/>
</dbReference>
<keyword evidence="2" id="KW-1185">Reference proteome</keyword>
<dbReference type="OrthoDB" id="9804920at2"/>
<dbReference type="InterPro" id="IPR032466">
    <property type="entry name" value="Metal_Hydrolase"/>
</dbReference>
<reference evidence="1 2" key="1">
    <citation type="submission" date="2019-09" db="EMBL/GenBank/DDBJ databases">
        <title>Complete genome sequence of Arachidicoccus sp. B3-10 isolated from apple orchard soil.</title>
        <authorList>
            <person name="Kim H.S."/>
            <person name="Han K.-I."/>
            <person name="Suh M.K."/>
            <person name="Lee K.C."/>
            <person name="Eom M.K."/>
            <person name="Kim J.-S."/>
            <person name="Kang S.W."/>
            <person name="Sin Y."/>
            <person name="Lee J.-S."/>
        </authorList>
    </citation>
    <scope>NUCLEOTIDE SEQUENCE [LARGE SCALE GENOMIC DNA]</scope>
    <source>
        <strain evidence="1 2">B3-10</strain>
    </source>
</reference>
<dbReference type="SUPFAM" id="SSF51556">
    <property type="entry name" value="Metallo-dependent hydrolases"/>
    <property type="match status" value="1"/>
</dbReference>